<dbReference type="EMBL" id="JXTB01000611">
    <property type="protein sequence ID" value="PON35461.1"/>
    <property type="molecule type" value="Genomic_DNA"/>
</dbReference>
<name>A0A2P5AFZ9_PARAD</name>
<evidence type="ECO:0000313" key="1">
    <source>
        <dbReference type="EMBL" id="PON35461.1"/>
    </source>
</evidence>
<dbReference type="Proteomes" id="UP000237105">
    <property type="component" value="Unassembled WGS sequence"/>
</dbReference>
<proteinExistence type="predicted"/>
<dbReference type="AlphaFoldDB" id="A0A2P5AFZ9"/>
<keyword evidence="2" id="KW-1185">Reference proteome</keyword>
<reference evidence="2" key="1">
    <citation type="submission" date="2016-06" db="EMBL/GenBank/DDBJ databases">
        <title>Parallel loss of symbiosis genes in relatives of nitrogen-fixing non-legume Parasponia.</title>
        <authorList>
            <person name="Van Velzen R."/>
            <person name="Holmer R."/>
            <person name="Bu F."/>
            <person name="Rutten L."/>
            <person name="Van Zeijl A."/>
            <person name="Liu W."/>
            <person name="Santuari L."/>
            <person name="Cao Q."/>
            <person name="Sharma T."/>
            <person name="Shen D."/>
            <person name="Roswanjaya Y."/>
            <person name="Wardhani T."/>
            <person name="Kalhor M.S."/>
            <person name="Jansen J."/>
            <person name="Van den Hoogen J."/>
            <person name="Gungor B."/>
            <person name="Hartog M."/>
            <person name="Hontelez J."/>
            <person name="Verver J."/>
            <person name="Yang W.-C."/>
            <person name="Schijlen E."/>
            <person name="Repin R."/>
            <person name="Schilthuizen M."/>
            <person name="Schranz E."/>
            <person name="Heidstra R."/>
            <person name="Miyata K."/>
            <person name="Fedorova E."/>
            <person name="Kohlen W."/>
            <person name="Bisseling T."/>
            <person name="Smit S."/>
            <person name="Geurts R."/>
        </authorList>
    </citation>
    <scope>NUCLEOTIDE SEQUENCE [LARGE SCALE GENOMIC DNA]</scope>
    <source>
        <strain evidence="2">cv. WU1-14</strain>
    </source>
</reference>
<sequence length="61" mass="6620">MTYSRDHGAVITVIFLASSWPAFRCPLRLGPIGGETLTNHRSIGAVCPMCASTQDRIKCLV</sequence>
<protein>
    <submittedName>
        <fullName evidence="1">Uncharacterized protein</fullName>
    </submittedName>
</protein>
<comment type="caution">
    <text evidence="1">The sequence shown here is derived from an EMBL/GenBank/DDBJ whole genome shotgun (WGS) entry which is preliminary data.</text>
</comment>
<accession>A0A2P5AFZ9</accession>
<gene>
    <name evidence="1" type="ORF">PanWU01x14_336150</name>
</gene>
<evidence type="ECO:0000313" key="2">
    <source>
        <dbReference type="Proteomes" id="UP000237105"/>
    </source>
</evidence>
<organism evidence="1 2">
    <name type="scientific">Parasponia andersonii</name>
    <name type="common">Sponia andersonii</name>
    <dbReference type="NCBI Taxonomy" id="3476"/>
    <lineage>
        <taxon>Eukaryota</taxon>
        <taxon>Viridiplantae</taxon>
        <taxon>Streptophyta</taxon>
        <taxon>Embryophyta</taxon>
        <taxon>Tracheophyta</taxon>
        <taxon>Spermatophyta</taxon>
        <taxon>Magnoliopsida</taxon>
        <taxon>eudicotyledons</taxon>
        <taxon>Gunneridae</taxon>
        <taxon>Pentapetalae</taxon>
        <taxon>rosids</taxon>
        <taxon>fabids</taxon>
        <taxon>Rosales</taxon>
        <taxon>Cannabaceae</taxon>
        <taxon>Parasponia</taxon>
    </lineage>
</organism>